<feature type="signal peptide" evidence="1">
    <location>
        <begin position="1"/>
        <end position="19"/>
    </location>
</feature>
<name>A0A814D5L5_ADIRI</name>
<feature type="chain" id="PRO_5035683983" evidence="1">
    <location>
        <begin position="20"/>
        <end position="85"/>
    </location>
</feature>
<sequence length="85" mass="9164">MKAILTFLCIIYMLVCAWAKPTSIKPGAPPTEISVISLNICPIPMCMQIQQPCDNIQMSYMTIGGNKCPMCAYCASPSSSSGLLE</sequence>
<gene>
    <name evidence="2" type="ORF">EDS130_LOCUS12241</name>
    <name evidence="3" type="ORF">XAT740_LOCUS28157</name>
</gene>
<evidence type="ECO:0000313" key="3">
    <source>
        <dbReference type="EMBL" id="CAF1287588.1"/>
    </source>
</evidence>
<evidence type="ECO:0000313" key="5">
    <source>
        <dbReference type="Proteomes" id="UP000663852"/>
    </source>
</evidence>
<dbReference type="AlphaFoldDB" id="A0A814D5L5"/>
<dbReference type="EMBL" id="CAJNOR010002391">
    <property type="protein sequence ID" value="CAF1287588.1"/>
    <property type="molecule type" value="Genomic_DNA"/>
</dbReference>
<protein>
    <submittedName>
        <fullName evidence="2">Uncharacterized protein</fullName>
    </submittedName>
</protein>
<evidence type="ECO:0000313" key="4">
    <source>
        <dbReference type="Proteomes" id="UP000663828"/>
    </source>
</evidence>
<dbReference type="OrthoDB" id="10031810at2759"/>
<proteinExistence type="predicted"/>
<keyword evidence="4" id="KW-1185">Reference proteome</keyword>
<organism evidence="2 5">
    <name type="scientific">Adineta ricciae</name>
    <name type="common">Rotifer</name>
    <dbReference type="NCBI Taxonomy" id="249248"/>
    <lineage>
        <taxon>Eukaryota</taxon>
        <taxon>Metazoa</taxon>
        <taxon>Spiralia</taxon>
        <taxon>Gnathifera</taxon>
        <taxon>Rotifera</taxon>
        <taxon>Eurotatoria</taxon>
        <taxon>Bdelloidea</taxon>
        <taxon>Adinetida</taxon>
        <taxon>Adinetidae</taxon>
        <taxon>Adineta</taxon>
    </lineage>
</organism>
<comment type="caution">
    <text evidence="2">The sequence shown here is derived from an EMBL/GenBank/DDBJ whole genome shotgun (WGS) entry which is preliminary data.</text>
</comment>
<accession>A0A814D5L5</accession>
<dbReference type="Proteomes" id="UP000663828">
    <property type="component" value="Unassembled WGS sequence"/>
</dbReference>
<evidence type="ECO:0000256" key="1">
    <source>
        <dbReference type="SAM" id="SignalP"/>
    </source>
</evidence>
<keyword evidence="1" id="KW-0732">Signal</keyword>
<dbReference type="EMBL" id="CAJNOJ010000046">
    <property type="protein sequence ID" value="CAF0949174.1"/>
    <property type="molecule type" value="Genomic_DNA"/>
</dbReference>
<evidence type="ECO:0000313" key="2">
    <source>
        <dbReference type="EMBL" id="CAF0949174.1"/>
    </source>
</evidence>
<reference evidence="2" key="1">
    <citation type="submission" date="2021-02" db="EMBL/GenBank/DDBJ databases">
        <authorList>
            <person name="Nowell W R."/>
        </authorList>
    </citation>
    <scope>NUCLEOTIDE SEQUENCE</scope>
</reference>
<dbReference type="Proteomes" id="UP000663852">
    <property type="component" value="Unassembled WGS sequence"/>
</dbReference>